<dbReference type="EMBL" id="ASHM01012179">
    <property type="protein sequence ID" value="PNX94126.1"/>
    <property type="molecule type" value="Genomic_DNA"/>
</dbReference>
<evidence type="ECO:0000313" key="3">
    <source>
        <dbReference type="Proteomes" id="UP000236291"/>
    </source>
</evidence>
<gene>
    <name evidence="2" type="ORF">L195_g017294</name>
</gene>
<dbReference type="PROSITE" id="PS50994">
    <property type="entry name" value="INTEGRASE"/>
    <property type="match status" value="1"/>
</dbReference>
<dbReference type="InterPro" id="IPR001584">
    <property type="entry name" value="Integrase_cat-core"/>
</dbReference>
<accession>A0A2K3MTP7</accession>
<dbReference type="PANTHER" id="PTHR37984">
    <property type="entry name" value="PROTEIN CBG26694"/>
    <property type="match status" value="1"/>
</dbReference>
<dbReference type="InterPro" id="IPR041588">
    <property type="entry name" value="Integrase_H2C2"/>
</dbReference>
<dbReference type="GO" id="GO:0015074">
    <property type="term" value="P:DNA integration"/>
    <property type="evidence" value="ECO:0007669"/>
    <property type="project" value="InterPro"/>
</dbReference>
<dbReference type="Pfam" id="PF00665">
    <property type="entry name" value="rve"/>
    <property type="match status" value="1"/>
</dbReference>
<dbReference type="SUPFAM" id="SSF53098">
    <property type="entry name" value="Ribonuclease H-like"/>
    <property type="match status" value="1"/>
</dbReference>
<dbReference type="Gene3D" id="1.10.340.70">
    <property type="match status" value="1"/>
</dbReference>
<organism evidence="2 3">
    <name type="scientific">Trifolium pratense</name>
    <name type="common">Red clover</name>
    <dbReference type="NCBI Taxonomy" id="57577"/>
    <lineage>
        <taxon>Eukaryota</taxon>
        <taxon>Viridiplantae</taxon>
        <taxon>Streptophyta</taxon>
        <taxon>Embryophyta</taxon>
        <taxon>Tracheophyta</taxon>
        <taxon>Spermatophyta</taxon>
        <taxon>Magnoliopsida</taxon>
        <taxon>eudicotyledons</taxon>
        <taxon>Gunneridae</taxon>
        <taxon>Pentapetalae</taxon>
        <taxon>rosids</taxon>
        <taxon>fabids</taxon>
        <taxon>Fabales</taxon>
        <taxon>Fabaceae</taxon>
        <taxon>Papilionoideae</taxon>
        <taxon>50 kb inversion clade</taxon>
        <taxon>NPAAA clade</taxon>
        <taxon>Hologalegina</taxon>
        <taxon>IRL clade</taxon>
        <taxon>Trifolieae</taxon>
        <taxon>Trifolium</taxon>
    </lineage>
</organism>
<reference evidence="2 3" key="2">
    <citation type="journal article" date="2017" name="Front. Plant Sci.">
        <title>Gene Classification and Mining of Molecular Markers Useful in Red Clover (Trifolium pratense) Breeding.</title>
        <authorList>
            <person name="Istvanek J."/>
            <person name="Dluhosova J."/>
            <person name="Dluhos P."/>
            <person name="Patkova L."/>
            <person name="Nedelnik J."/>
            <person name="Repkova J."/>
        </authorList>
    </citation>
    <scope>NUCLEOTIDE SEQUENCE [LARGE SCALE GENOMIC DNA]</scope>
    <source>
        <strain evidence="3">cv. Tatra</strain>
        <tissue evidence="2">Young leaves</tissue>
    </source>
</reference>
<evidence type="ECO:0000259" key="1">
    <source>
        <dbReference type="PROSITE" id="PS50994"/>
    </source>
</evidence>
<protein>
    <recommendedName>
        <fullName evidence="1">Integrase catalytic domain-containing protein</fullName>
    </recommendedName>
</protein>
<name>A0A2K3MTP7_TRIPR</name>
<proteinExistence type="predicted"/>
<dbReference type="AlphaFoldDB" id="A0A2K3MTP7"/>
<comment type="caution">
    <text evidence="2">The sequence shown here is derived from an EMBL/GenBank/DDBJ whole genome shotgun (WGS) entry which is preliminary data.</text>
</comment>
<sequence>MPQNYVDSEPWKVYFDGSKHKHGTGLEILLDLGAKNISIREFEHVPRIKNQEANDLAQIASGNVDRKVKYRALNYIVIGNELFKKTAEGVLLKCLSETEAYLAISETHSGACGSHQAGHKMKWLLFRPGMYWPYMLKDCIEFAKGCLECQKHAGIQHLPANELHSIIKPWPFRGWALDLIDEIRPASSKNHRYIIVGIDYFTKLIEAIPLPNVDQEAVINFIQNYIIYRFGIPESITTDQGSVFVGRKMQEFAEQTSFKLLTSTPYYAQANDQVEAANKCVIGLIKKHIAKKSRNWNKTLNQILWAYRNSPKESTKSTPFRLTYGHDAVLPAEVCVQSVRIPFDHYWNMMLDELVDLDEERLQVKTFNIGDLVWKVILHMDKIES</sequence>
<dbReference type="InterPro" id="IPR036397">
    <property type="entry name" value="RNaseH_sf"/>
</dbReference>
<dbReference type="Gene3D" id="3.30.420.10">
    <property type="entry name" value="Ribonuclease H-like superfamily/Ribonuclease H"/>
    <property type="match status" value="1"/>
</dbReference>
<feature type="domain" description="Integrase catalytic" evidence="1">
    <location>
        <begin position="167"/>
        <end position="327"/>
    </location>
</feature>
<dbReference type="Pfam" id="PF17921">
    <property type="entry name" value="Integrase_H2C2"/>
    <property type="match status" value="1"/>
</dbReference>
<dbReference type="Proteomes" id="UP000236291">
    <property type="component" value="Unassembled WGS sequence"/>
</dbReference>
<dbReference type="InterPro" id="IPR012337">
    <property type="entry name" value="RNaseH-like_sf"/>
</dbReference>
<dbReference type="InterPro" id="IPR050951">
    <property type="entry name" value="Retrovirus_Pol_polyprotein"/>
</dbReference>
<dbReference type="PANTHER" id="PTHR37984:SF5">
    <property type="entry name" value="PROTEIN NYNRIN-LIKE"/>
    <property type="match status" value="1"/>
</dbReference>
<dbReference type="GO" id="GO:0003676">
    <property type="term" value="F:nucleic acid binding"/>
    <property type="evidence" value="ECO:0007669"/>
    <property type="project" value="InterPro"/>
</dbReference>
<evidence type="ECO:0000313" key="2">
    <source>
        <dbReference type="EMBL" id="PNX94126.1"/>
    </source>
</evidence>
<reference evidence="2 3" key="1">
    <citation type="journal article" date="2014" name="Am. J. Bot.">
        <title>Genome assembly and annotation for red clover (Trifolium pratense; Fabaceae).</title>
        <authorList>
            <person name="Istvanek J."/>
            <person name="Jaros M."/>
            <person name="Krenek A."/>
            <person name="Repkova J."/>
        </authorList>
    </citation>
    <scope>NUCLEOTIDE SEQUENCE [LARGE SCALE GENOMIC DNA]</scope>
    <source>
        <strain evidence="3">cv. Tatra</strain>
        <tissue evidence="2">Young leaves</tissue>
    </source>
</reference>